<evidence type="ECO:0000256" key="10">
    <source>
        <dbReference type="ARBA" id="ARBA00022884"/>
    </source>
</evidence>
<keyword evidence="8" id="KW-0378">Hydrolase</keyword>
<dbReference type="InterPro" id="IPR000276">
    <property type="entry name" value="GPCR_Rhodpsn"/>
</dbReference>
<dbReference type="SMART" id="SM00343">
    <property type="entry name" value="ZnF_C2HC"/>
    <property type="match status" value="1"/>
</dbReference>
<evidence type="ECO:0000256" key="17">
    <source>
        <dbReference type="SAM" id="MobiDB-lite"/>
    </source>
</evidence>
<comment type="subcellular location">
    <subcellularLocation>
        <location evidence="1">Membrane</location>
    </subcellularLocation>
</comment>
<feature type="transmembrane region" description="Helical" evidence="18">
    <location>
        <begin position="52"/>
        <end position="76"/>
    </location>
</feature>
<dbReference type="Gene3D" id="1.10.340.70">
    <property type="match status" value="1"/>
</dbReference>
<evidence type="ECO:0000256" key="11">
    <source>
        <dbReference type="ARBA" id="ARBA00022908"/>
    </source>
</evidence>
<feature type="transmembrane region" description="Helical" evidence="18">
    <location>
        <begin position="179"/>
        <end position="201"/>
    </location>
</feature>
<dbReference type="SUPFAM" id="SSF56672">
    <property type="entry name" value="DNA/RNA polymerases"/>
    <property type="match status" value="1"/>
</dbReference>
<dbReference type="GO" id="GO:0003723">
    <property type="term" value="F:RNA binding"/>
    <property type="evidence" value="ECO:0007669"/>
    <property type="project" value="UniProtKB-KW"/>
</dbReference>
<dbReference type="GO" id="GO:0003964">
    <property type="term" value="F:RNA-directed DNA polymerase activity"/>
    <property type="evidence" value="ECO:0007669"/>
    <property type="project" value="UniProtKB-KW"/>
</dbReference>
<keyword evidence="2" id="KW-0645">Protease</keyword>
<evidence type="ECO:0000259" key="20">
    <source>
        <dbReference type="PROSITE" id="PS50262"/>
    </source>
</evidence>
<evidence type="ECO:0000256" key="3">
    <source>
        <dbReference type="ARBA" id="ARBA00022679"/>
    </source>
</evidence>
<evidence type="ECO:0000256" key="6">
    <source>
        <dbReference type="ARBA" id="ARBA00022722"/>
    </source>
</evidence>
<evidence type="ECO:0000256" key="9">
    <source>
        <dbReference type="ARBA" id="ARBA00022842"/>
    </source>
</evidence>
<reference evidence="23" key="1">
    <citation type="submission" date="2021-02" db="EMBL/GenBank/DDBJ databases">
        <authorList>
            <person name="Nowell W R."/>
        </authorList>
    </citation>
    <scope>NUCLEOTIDE SEQUENCE</scope>
</reference>
<dbReference type="PANTHER" id="PTHR37984:SF5">
    <property type="entry name" value="PROTEIN NYNRIN-LIKE"/>
    <property type="match status" value="1"/>
</dbReference>
<dbReference type="Pfam" id="PF00098">
    <property type="entry name" value="zf-CCHC"/>
    <property type="match status" value="1"/>
</dbReference>
<feature type="transmembrane region" description="Helical" evidence="18">
    <location>
        <begin position="262"/>
        <end position="287"/>
    </location>
</feature>
<sequence length="1905" mass="217764">MSSPSTAQLILNASRLYSVCVSFIILFGGVFGHLANIFVFTRLKSFRGNPSVLYIILESIVDLLQMIVSFTLLIAINGFSDDLTQTSLAWCKLSQFFLQFFTLISLNIVCLAAIDQYLSTSYYPFLRQISTIKSAKVLTTIAIIAWTLHGIPFLIYFEIHSIFGCSVHNQNFLIYISYFYYLILSGVLPIIVSTFFGVLAYRNVRHLVRRQQAMRRRKLDQQLTAMIILRVLFLVATILPYAVERSYTFSTLADDNLLERAIIQLIGAITFSLFYLNYAGSFYLFLISSTRFRRQVKCVFVNKVWRLYCRKTVRQNQIMPITLNPNITELEQRFTDQVQTLSTAHELKFQHLDTAIQQLDTQIKESHLSVSTQISELTAELRATLTALRASTPITSPSPPSNHSASSRPCLIPSSPHEPSITLPPRTTFIIQPPTVAPFFSGKADEKPRPFLVQLHQYTNSSFGWDKEILFQNIGQFLRGNALEWYTQIITSNNPPTHWDVFHTLFLEQFSSPLRLAQLEQEWHKCIQKSDESINDFLVRLRSLWSEHKPHEIERDLVRHLFTKIRPQLVPLIGVLNAHTLENFLTRAREAELIDFSRSKYASSTRSNPVHNTRSNIVCYKCNIPGHLASQCTRSQFPPYSHNSKNYSIYNILPSSQLLQVNGTLEGYPTTFTIDTGSNLTVINEHAFHRINNRPYPLIPIKSSSVSVRCANGQFLRTHSLFHLNISFSNKSFLHPVYILPQLQHFCILGLDFLRKYNLYVGGNNDQILFPPESNVSSVLTPPTPPPYHDDPIPHHPSNLSCYSLAAVESHHLPSYHSMVIPVQPTKPFSEFSDTQIYSVSSLHENPLVANGLISPQKMLCIEISNFSHLSIDIHPNQKLAVMTLEDAHQLHSLEKIPHQPTTRETHIPDLSYSDLDKNQKAQLTTLINRFPHVFTEQPGRTHMAKHTIELQPGTQPSNMQPYRLPPSKKAIVDKQLDEMLEAGQIAPSRSPWASPIVLSPKKDGSLRFCVDYRKLNASTIRTAYPMPRVDDTLDSLRAAQYISTLDLRSGYWQVEIDPDSRDKTAFITHRGLYEFLVMPFGLSNAPATFQRLMDIVLAGIKWQSCLVYIDDIIVFSPTFEQHIHDLSTVFDRLANAGLTLKASKCDFCRRELKYLGHLITADGIKPDPGLVASVQLFPQPTKIKDIQSFLGLTGYYRKFIKDYAKMAEPLISQLRSQKKSKRPLNHIEWSDKCTKAFEELKTALTQAPILQTPNFTEPFILEIDACDYGLGAILSQEYDNQLFVIAYASRTQTAAERNYFPTEKEALAIYWATKHFRPYLEGTMIYIRSDCRALQWLLDTKDSSGRLARWAISLSAFNIVDIKYKPGKINTNCDTLSRYPLSPHLTLLNTTSSPPLLNLWDNCTLLDDIRTEQYNDARLKPIVDILSNPTHPLHHKFHPPFTLINGILYRYRSPSNNTHQRLAGMQHLLVIPKSLQSQILSWTHDHPTAGHGGREKTLYRLTNRVYWNTMRQDLIQYIRSCPSCQKYKYINQSLNAPLQMHIVQEPWHTIGVDIMGPFPVTQRQKQYLLVVVDYFTRWVELFPLRTTTSSDIAHILVNEIICRWGCPTYILSDNGPQFVSELFTNICSSLGIRNKTTSNYHPQTNMTERMNRNLKPMIAQYAQENAHSWDRHLSKLALSIRTSVNETTGDTPAYLNFGRDPKLPLDLLITNPGNNEPLLPTSISTEVDTYKQYLRKDLLTAHRIAQEHNEVRKMQQKHKYDQHSSNRSFKEGQLVWVSIPSVLKHGKLDPLYQGPCRIVQVLSPSSFIIHRLSDGVNLGATNIDRLKLFYSPNRQRDTLQRNTNGPHSVTPLQPLMSVNVNVVNNTTAPHIPLNNNLAPPPSLIHSQRYQRPVRTRKQPNRLNL</sequence>
<dbReference type="InterPro" id="IPR043128">
    <property type="entry name" value="Rev_trsase/Diguanyl_cyclase"/>
</dbReference>
<keyword evidence="16" id="KW-0863">Zinc-finger</keyword>
<dbReference type="PROSITE" id="PS50158">
    <property type="entry name" value="ZF_CCHC"/>
    <property type="match status" value="1"/>
</dbReference>
<dbReference type="GO" id="GO:0004190">
    <property type="term" value="F:aspartic-type endopeptidase activity"/>
    <property type="evidence" value="ECO:0007669"/>
    <property type="project" value="InterPro"/>
</dbReference>
<dbReference type="CDD" id="cd09274">
    <property type="entry name" value="RNase_HI_RT_Ty3"/>
    <property type="match status" value="1"/>
</dbReference>
<dbReference type="InterPro" id="IPR012337">
    <property type="entry name" value="RNaseH-like_sf"/>
</dbReference>
<feature type="domain" description="Reverse transcriptase" evidence="21">
    <location>
        <begin position="981"/>
        <end position="1160"/>
    </location>
</feature>
<dbReference type="EMBL" id="CAJNYD010004362">
    <property type="protein sequence ID" value="CAF3594088.1"/>
    <property type="molecule type" value="Genomic_DNA"/>
</dbReference>
<dbReference type="PROSITE" id="PS50262">
    <property type="entry name" value="G_PROTEIN_RECEP_F1_2"/>
    <property type="match status" value="1"/>
</dbReference>
<keyword evidence="7" id="KW-0255">Endonuclease</keyword>
<keyword evidence="4 18" id="KW-0812">Transmembrane</keyword>
<feature type="domain" description="CCHC-type" evidence="19">
    <location>
        <begin position="619"/>
        <end position="634"/>
    </location>
</feature>
<evidence type="ECO:0000313" key="23">
    <source>
        <dbReference type="EMBL" id="CAF3594088.1"/>
    </source>
</evidence>
<keyword evidence="13 18" id="KW-1133">Transmembrane helix</keyword>
<protein>
    <recommendedName>
        <fullName evidence="25">Reverse transcriptase</fullName>
    </recommendedName>
</protein>
<dbReference type="GO" id="GO:0004930">
    <property type="term" value="F:G protein-coupled receptor activity"/>
    <property type="evidence" value="ECO:0007669"/>
    <property type="project" value="InterPro"/>
</dbReference>
<dbReference type="FunFam" id="3.30.420.10:FF:000032">
    <property type="entry name" value="Retrovirus-related Pol polyprotein from transposon 297-like Protein"/>
    <property type="match status" value="1"/>
</dbReference>
<feature type="transmembrane region" description="Helical" evidence="18">
    <location>
        <begin position="222"/>
        <end position="242"/>
    </location>
</feature>
<organism evidence="23 24">
    <name type="scientific">Rotaria socialis</name>
    <dbReference type="NCBI Taxonomy" id="392032"/>
    <lineage>
        <taxon>Eukaryota</taxon>
        <taxon>Metazoa</taxon>
        <taxon>Spiralia</taxon>
        <taxon>Gnathifera</taxon>
        <taxon>Rotifera</taxon>
        <taxon>Eurotatoria</taxon>
        <taxon>Bdelloidea</taxon>
        <taxon>Philodinida</taxon>
        <taxon>Philodinidae</taxon>
        <taxon>Rotaria</taxon>
    </lineage>
</organism>
<dbReference type="PROSITE" id="PS00141">
    <property type="entry name" value="ASP_PROTEASE"/>
    <property type="match status" value="1"/>
</dbReference>
<dbReference type="Gene3D" id="3.10.20.370">
    <property type="match status" value="1"/>
</dbReference>
<dbReference type="Pfam" id="PF00001">
    <property type="entry name" value="7tm_1"/>
    <property type="match status" value="1"/>
</dbReference>
<dbReference type="FunFam" id="1.10.340.70:FF:000001">
    <property type="entry name" value="Retrovirus-related Pol polyprotein from transposon gypsy-like Protein"/>
    <property type="match status" value="1"/>
</dbReference>
<gene>
    <name evidence="23" type="ORF">LUA448_LOCUS30089</name>
</gene>
<dbReference type="SUPFAM" id="SSF50630">
    <property type="entry name" value="Acid proteases"/>
    <property type="match status" value="1"/>
</dbReference>
<keyword evidence="11" id="KW-0229">DNA integration</keyword>
<evidence type="ECO:0000256" key="1">
    <source>
        <dbReference type="ARBA" id="ARBA00004370"/>
    </source>
</evidence>
<keyword evidence="9" id="KW-0460">Magnesium</keyword>
<feature type="region of interest" description="Disordered" evidence="17">
    <location>
        <begin position="1873"/>
        <end position="1905"/>
    </location>
</feature>
<dbReference type="FunFam" id="3.10.20.370:FF:000001">
    <property type="entry name" value="Retrovirus-related Pol polyprotein from transposon 17.6-like protein"/>
    <property type="match status" value="1"/>
</dbReference>
<dbReference type="InterPro" id="IPR001878">
    <property type="entry name" value="Znf_CCHC"/>
</dbReference>
<evidence type="ECO:0000259" key="21">
    <source>
        <dbReference type="PROSITE" id="PS50878"/>
    </source>
</evidence>
<dbReference type="InterPro" id="IPR005162">
    <property type="entry name" value="Retrotrans_gag_dom"/>
</dbReference>
<dbReference type="Gene3D" id="1.20.1070.10">
    <property type="entry name" value="Rhodopsin 7-helix transmembrane proteins"/>
    <property type="match status" value="1"/>
</dbReference>
<dbReference type="Pfam" id="PF00078">
    <property type="entry name" value="RVT_1"/>
    <property type="match status" value="1"/>
</dbReference>
<dbReference type="PANTHER" id="PTHR37984">
    <property type="entry name" value="PROTEIN CBG26694"/>
    <property type="match status" value="1"/>
</dbReference>
<dbReference type="Gene3D" id="3.30.420.10">
    <property type="entry name" value="Ribonuclease H-like superfamily/Ribonuclease H"/>
    <property type="match status" value="1"/>
</dbReference>
<dbReference type="CDD" id="cd01647">
    <property type="entry name" value="RT_LTR"/>
    <property type="match status" value="1"/>
</dbReference>
<keyword evidence="5" id="KW-0548">Nucleotidyltransferase</keyword>
<evidence type="ECO:0000256" key="5">
    <source>
        <dbReference type="ARBA" id="ARBA00022695"/>
    </source>
</evidence>
<keyword evidence="16" id="KW-0479">Metal-binding</keyword>
<evidence type="ECO:0000256" key="16">
    <source>
        <dbReference type="PROSITE-ProRule" id="PRU00047"/>
    </source>
</evidence>
<dbReference type="InterPro" id="IPR041577">
    <property type="entry name" value="RT_RNaseH_2"/>
</dbReference>
<dbReference type="SUPFAM" id="SSF81321">
    <property type="entry name" value="Family A G protein-coupled receptor-like"/>
    <property type="match status" value="1"/>
</dbReference>
<dbReference type="Pfam" id="PF00665">
    <property type="entry name" value="rve"/>
    <property type="match status" value="1"/>
</dbReference>
<dbReference type="InterPro" id="IPR036397">
    <property type="entry name" value="RNaseH_sf"/>
</dbReference>
<evidence type="ECO:0000259" key="19">
    <source>
        <dbReference type="PROSITE" id="PS50158"/>
    </source>
</evidence>
<keyword evidence="6" id="KW-0540">Nuclease</keyword>
<evidence type="ECO:0000256" key="14">
    <source>
        <dbReference type="ARBA" id="ARBA00023136"/>
    </source>
</evidence>
<dbReference type="InterPro" id="IPR021109">
    <property type="entry name" value="Peptidase_aspartic_dom_sf"/>
</dbReference>
<feature type="compositionally biased region" description="Basic residues" evidence="17">
    <location>
        <begin position="1892"/>
        <end position="1905"/>
    </location>
</feature>
<keyword evidence="14 18" id="KW-0472">Membrane</keyword>
<dbReference type="GO" id="GO:0015074">
    <property type="term" value="P:DNA integration"/>
    <property type="evidence" value="ECO:0007669"/>
    <property type="project" value="UniProtKB-KW"/>
</dbReference>
<evidence type="ECO:0000256" key="13">
    <source>
        <dbReference type="ARBA" id="ARBA00022989"/>
    </source>
</evidence>
<feature type="domain" description="G-protein coupled receptors family 1 profile" evidence="20">
    <location>
        <begin position="32"/>
        <end position="285"/>
    </location>
</feature>
<dbReference type="InterPro" id="IPR043502">
    <property type="entry name" value="DNA/RNA_pol_sf"/>
</dbReference>
<dbReference type="Pfam" id="PF03732">
    <property type="entry name" value="Retrotrans_gag"/>
    <property type="match status" value="1"/>
</dbReference>
<keyword evidence="3" id="KW-0808">Transferase</keyword>
<dbReference type="GO" id="GO:0004519">
    <property type="term" value="F:endonuclease activity"/>
    <property type="evidence" value="ECO:0007669"/>
    <property type="project" value="UniProtKB-KW"/>
</dbReference>
<dbReference type="SUPFAM" id="SSF53098">
    <property type="entry name" value="Ribonuclease H-like"/>
    <property type="match status" value="1"/>
</dbReference>
<feature type="domain" description="Integrase catalytic" evidence="22">
    <location>
        <begin position="1543"/>
        <end position="1701"/>
    </location>
</feature>
<dbReference type="FunFam" id="3.30.70.270:FF:000020">
    <property type="entry name" value="Transposon Tf2-6 polyprotein-like Protein"/>
    <property type="match status" value="1"/>
</dbReference>
<dbReference type="InterPro" id="IPR001584">
    <property type="entry name" value="Integrase_cat-core"/>
</dbReference>
<evidence type="ECO:0000256" key="18">
    <source>
        <dbReference type="SAM" id="Phobius"/>
    </source>
</evidence>
<dbReference type="InterPro" id="IPR000477">
    <property type="entry name" value="RT_dom"/>
</dbReference>
<feature type="transmembrane region" description="Helical" evidence="18">
    <location>
        <begin position="135"/>
        <end position="159"/>
    </location>
</feature>
<dbReference type="PROSITE" id="PS50994">
    <property type="entry name" value="INTEGRASE"/>
    <property type="match status" value="1"/>
</dbReference>
<keyword evidence="10" id="KW-0694">RNA-binding</keyword>
<accession>A0A818MT57</accession>
<dbReference type="FunFam" id="3.10.10.10:FF:000007">
    <property type="entry name" value="Retrovirus-related Pol polyprotein from transposon 17.6-like Protein"/>
    <property type="match status" value="1"/>
</dbReference>
<dbReference type="Pfam" id="PF17921">
    <property type="entry name" value="Integrase_H2C2"/>
    <property type="match status" value="1"/>
</dbReference>
<dbReference type="PROSITE" id="PS50878">
    <property type="entry name" value="RT_POL"/>
    <property type="match status" value="1"/>
</dbReference>
<dbReference type="Gene3D" id="3.30.70.270">
    <property type="match status" value="2"/>
</dbReference>
<evidence type="ECO:0000256" key="4">
    <source>
        <dbReference type="ARBA" id="ARBA00022692"/>
    </source>
</evidence>
<evidence type="ECO:0000256" key="2">
    <source>
        <dbReference type="ARBA" id="ARBA00022670"/>
    </source>
</evidence>
<proteinExistence type="predicted"/>
<keyword evidence="15" id="KW-0511">Multifunctional enzyme</keyword>
<evidence type="ECO:0008006" key="25">
    <source>
        <dbReference type="Google" id="ProtNLM"/>
    </source>
</evidence>
<feature type="transmembrane region" description="Helical" evidence="18">
    <location>
        <begin position="96"/>
        <end position="114"/>
    </location>
</feature>
<keyword evidence="12" id="KW-0695">RNA-directed DNA polymerase</keyword>
<dbReference type="GO" id="GO:0008270">
    <property type="term" value="F:zinc ion binding"/>
    <property type="evidence" value="ECO:0007669"/>
    <property type="project" value="UniProtKB-KW"/>
</dbReference>
<dbReference type="Gene3D" id="2.40.70.10">
    <property type="entry name" value="Acid Proteases"/>
    <property type="match status" value="1"/>
</dbReference>
<keyword evidence="16" id="KW-0862">Zinc</keyword>
<comment type="caution">
    <text evidence="23">The sequence shown here is derived from an EMBL/GenBank/DDBJ whole genome shotgun (WGS) entry which is preliminary data.</text>
</comment>
<dbReference type="InterPro" id="IPR017452">
    <property type="entry name" value="GPCR_Rhodpsn_7TM"/>
</dbReference>
<evidence type="ECO:0000313" key="24">
    <source>
        <dbReference type="Proteomes" id="UP000663833"/>
    </source>
</evidence>
<feature type="transmembrane region" description="Helical" evidence="18">
    <location>
        <begin position="16"/>
        <end position="40"/>
    </location>
</feature>
<evidence type="ECO:0000256" key="7">
    <source>
        <dbReference type="ARBA" id="ARBA00022759"/>
    </source>
</evidence>
<evidence type="ECO:0000259" key="22">
    <source>
        <dbReference type="PROSITE" id="PS50994"/>
    </source>
</evidence>
<evidence type="ECO:0000256" key="8">
    <source>
        <dbReference type="ARBA" id="ARBA00022801"/>
    </source>
</evidence>
<dbReference type="InterPro" id="IPR050951">
    <property type="entry name" value="Retrovirus_Pol_polyprotein"/>
</dbReference>
<evidence type="ECO:0000256" key="15">
    <source>
        <dbReference type="ARBA" id="ARBA00023268"/>
    </source>
</evidence>
<dbReference type="CDD" id="cd00303">
    <property type="entry name" value="retropepsin_like"/>
    <property type="match status" value="1"/>
</dbReference>
<dbReference type="Gene3D" id="3.10.10.10">
    <property type="entry name" value="HIV Type 1 Reverse Transcriptase, subunit A, domain 1"/>
    <property type="match status" value="1"/>
</dbReference>
<dbReference type="InterPro" id="IPR041588">
    <property type="entry name" value="Integrase_H2C2"/>
</dbReference>
<name>A0A818MT57_9BILA</name>
<dbReference type="GO" id="GO:0016020">
    <property type="term" value="C:membrane"/>
    <property type="evidence" value="ECO:0007669"/>
    <property type="project" value="UniProtKB-SubCell"/>
</dbReference>
<dbReference type="Pfam" id="PF13650">
    <property type="entry name" value="Asp_protease_2"/>
    <property type="match status" value="1"/>
</dbReference>
<dbReference type="Proteomes" id="UP000663833">
    <property type="component" value="Unassembled WGS sequence"/>
</dbReference>
<dbReference type="Pfam" id="PF17919">
    <property type="entry name" value="RT_RNaseH_2"/>
    <property type="match status" value="1"/>
</dbReference>
<dbReference type="GO" id="GO:0006508">
    <property type="term" value="P:proteolysis"/>
    <property type="evidence" value="ECO:0007669"/>
    <property type="project" value="UniProtKB-KW"/>
</dbReference>
<dbReference type="InterPro" id="IPR001969">
    <property type="entry name" value="Aspartic_peptidase_AS"/>
</dbReference>
<evidence type="ECO:0000256" key="12">
    <source>
        <dbReference type="ARBA" id="ARBA00022918"/>
    </source>
</evidence>